<dbReference type="Proteomes" id="UP001595443">
    <property type="component" value="Unassembled WGS sequence"/>
</dbReference>
<evidence type="ECO:0000313" key="1">
    <source>
        <dbReference type="EMBL" id="MFC2968723.1"/>
    </source>
</evidence>
<dbReference type="RefSeq" id="WP_377833418.1">
    <property type="nucleotide sequence ID" value="NZ_JBHRSK010000007.1"/>
</dbReference>
<dbReference type="SUPFAM" id="SSF53448">
    <property type="entry name" value="Nucleotide-diphospho-sugar transferases"/>
    <property type="match status" value="1"/>
</dbReference>
<comment type="caution">
    <text evidence="1">The sequence shown here is derived from an EMBL/GenBank/DDBJ whole genome shotgun (WGS) entry which is preliminary data.</text>
</comment>
<sequence>MAREREVGTLWIGGALSWLEQLCLKSFVDAGQRITLFSYHDIPNVPEGVIRRDGREIIETEDFLKYEKKDSFALFADLFRLHMLRQCPGMIWVDTDVYCLRPMAYDSDYVFGHELPDSDRINNAVLGLPADSAVLADMLDFTADPFAVPPFVKPRLRAEYEAAALAGQPVHVSAQQWGVWGPMMLTHFIRAHGLTDRAQPLDAFYPIPFPERIRMIRAASKVEARLTGNTTALHLWASNKRELGRRFHGLPRRGSYLAKLVEAHGIRPELAPIRGRGGELFESGLVEALELDRVASIGDLGGTARAAVLGAWLQHDCDIVLIDADRRGEFPQAESRWVAEYRAFLEANGVPAEAVRVVRRAADLRPVDLLLNLQNFGDRAKIKHIAPFLRACLHSDSVMVTDIRKKSGSYPFLNDFGACETLSERDDDGIPVTRALFRPKAPEAAGDAGADPDWAAMARDLAGPQGFFRDNGLHSFLYIPRGDTLVVSFDNLDIAMNKREGRKPWGFDFIARQGWSMLGVMANGWTWYRDPWVCDQFDALAAEGFFDRFERVVFYGASMGGYAAAAFSGAAPGAEVVAISPQSTVDKAVVPWETRYKVVWDADFSGKYGDAARVSGAARRVTILYDPYEPLDAGHADRFTAPNVVRLRTPLLGHRLGSSLQQMGILNDIILGALSGQLTERDFYRRLRARKDFPRYQKELFQRALDRDRPELARRLGRYVLARGDHRFIRQRMQGL</sequence>
<reference evidence="2" key="1">
    <citation type="journal article" date="2019" name="Int. J. Syst. Evol. Microbiol.">
        <title>The Global Catalogue of Microorganisms (GCM) 10K type strain sequencing project: providing services to taxonomists for standard genome sequencing and annotation.</title>
        <authorList>
            <consortium name="The Broad Institute Genomics Platform"/>
            <consortium name="The Broad Institute Genome Sequencing Center for Infectious Disease"/>
            <person name="Wu L."/>
            <person name="Ma J."/>
        </authorList>
    </citation>
    <scope>NUCLEOTIDE SEQUENCE [LARGE SCALE GENOMIC DNA]</scope>
    <source>
        <strain evidence="2">KCTC 62192</strain>
    </source>
</reference>
<dbReference type="Gene3D" id="3.90.550.20">
    <property type="match status" value="1"/>
</dbReference>
<evidence type="ECO:0000313" key="2">
    <source>
        <dbReference type="Proteomes" id="UP001595443"/>
    </source>
</evidence>
<accession>A0ABV7AH80</accession>
<name>A0ABV7AH80_9RHOB</name>
<gene>
    <name evidence="1" type="ORF">ACFOES_11515</name>
</gene>
<proteinExistence type="predicted"/>
<dbReference type="InterPro" id="IPR029044">
    <property type="entry name" value="Nucleotide-diphossugar_trans"/>
</dbReference>
<dbReference type="InterPro" id="IPR029058">
    <property type="entry name" value="AB_hydrolase_fold"/>
</dbReference>
<dbReference type="Gene3D" id="3.40.50.1820">
    <property type="entry name" value="alpha/beta hydrolase"/>
    <property type="match status" value="1"/>
</dbReference>
<dbReference type="EMBL" id="JBHRSK010000007">
    <property type="protein sequence ID" value="MFC2968723.1"/>
    <property type="molecule type" value="Genomic_DNA"/>
</dbReference>
<keyword evidence="2" id="KW-1185">Reference proteome</keyword>
<organism evidence="1 2">
    <name type="scientific">Acidimangrovimonas pyrenivorans</name>
    <dbReference type="NCBI Taxonomy" id="2030798"/>
    <lineage>
        <taxon>Bacteria</taxon>
        <taxon>Pseudomonadati</taxon>
        <taxon>Pseudomonadota</taxon>
        <taxon>Alphaproteobacteria</taxon>
        <taxon>Rhodobacterales</taxon>
        <taxon>Paracoccaceae</taxon>
        <taxon>Acidimangrovimonas</taxon>
    </lineage>
</organism>
<dbReference type="SUPFAM" id="SSF53474">
    <property type="entry name" value="alpha/beta-Hydrolases"/>
    <property type="match status" value="1"/>
</dbReference>
<protein>
    <recommendedName>
        <fullName evidence="3">Alpha 1,4-glycosyltransferase domain-containing protein</fullName>
    </recommendedName>
</protein>
<evidence type="ECO:0008006" key="3">
    <source>
        <dbReference type="Google" id="ProtNLM"/>
    </source>
</evidence>